<feature type="transmembrane region" description="Helical" evidence="7">
    <location>
        <begin position="119"/>
        <end position="139"/>
    </location>
</feature>
<evidence type="ECO:0000256" key="3">
    <source>
        <dbReference type="ARBA" id="ARBA00022448"/>
    </source>
</evidence>
<comment type="similarity">
    <text evidence="2">Belongs to the cation diffusion facilitator (CDF) transporter (TC 2.A.4) family.</text>
</comment>
<sequence>MENTNLTQRNNEGIKAGVVGIFANFSLFAAKMVIGTLASSHSIVADAINNLSDFLSSLITVIGFRIAAKPADKEHPYGHERFEYISGFIISIIMLYLGLDVIQSSIGGILSPTPLDTSKWTTIVLSLSIVVKLAMSFYYKAKANKIQSEVLLANQKDSLNDVIITSSILLGIFVDNHFGIRLDSYIGVGLSIFIMYSALMMIRDFINDLMGTRPDEETLNIVEEELKACPEILGYHDLLIHNYGKYHTFGSVHVEIDDRLELVKAHDIVDSIERSINEKTKIDFLIHLDPLDMTDPEIKEIQKIIKHILVENYEGLKFHDLRLIHGRLMFDIVHDEIAKFDEEEIIKNIEDALAVAGYTYKLEVRFDLNQLI</sequence>
<keyword evidence="4 7" id="KW-0812">Transmembrane</keyword>
<dbReference type="Proteomes" id="UP000515928">
    <property type="component" value="Chromosome"/>
</dbReference>
<reference evidence="10 11" key="1">
    <citation type="submission" date="2020-08" db="EMBL/GenBank/DDBJ databases">
        <title>Genome sequence of Erysipelothrix inopinata DSM 15511T.</title>
        <authorList>
            <person name="Hyun D.-W."/>
            <person name="Bae J.-W."/>
        </authorList>
    </citation>
    <scope>NUCLEOTIDE SEQUENCE [LARGE SCALE GENOMIC DNA]</scope>
    <source>
        <strain evidence="10 11">DSM 15511</strain>
    </source>
</reference>
<dbReference type="GO" id="GO:0008324">
    <property type="term" value="F:monoatomic cation transmembrane transporter activity"/>
    <property type="evidence" value="ECO:0007669"/>
    <property type="project" value="InterPro"/>
</dbReference>
<dbReference type="InterPro" id="IPR027470">
    <property type="entry name" value="Cation_efflux_CTD"/>
</dbReference>
<organism evidence="10 11">
    <name type="scientific">Erysipelothrix inopinata</name>
    <dbReference type="NCBI Taxonomy" id="225084"/>
    <lineage>
        <taxon>Bacteria</taxon>
        <taxon>Bacillati</taxon>
        <taxon>Bacillota</taxon>
        <taxon>Erysipelotrichia</taxon>
        <taxon>Erysipelotrichales</taxon>
        <taxon>Erysipelotrichaceae</taxon>
        <taxon>Erysipelothrix</taxon>
    </lineage>
</organism>
<dbReference type="SUPFAM" id="SSF160240">
    <property type="entry name" value="Cation efflux protein cytoplasmic domain-like"/>
    <property type="match status" value="1"/>
</dbReference>
<evidence type="ECO:0000313" key="10">
    <source>
        <dbReference type="EMBL" id="QNN61362.1"/>
    </source>
</evidence>
<dbReference type="SUPFAM" id="SSF161111">
    <property type="entry name" value="Cation efflux protein transmembrane domain-like"/>
    <property type="match status" value="1"/>
</dbReference>
<feature type="domain" description="Cation efflux protein cytoplasmic" evidence="9">
    <location>
        <begin position="214"/>
        <end position="290"/>
    </location>
</feature>
<evidence type="ECO:0000259" key="8">
    <source>
        <dbReference type="Pfam" id="PF01545"/>
    </source>
</evidence>
<keyword evidence="11" id="KW-1185">Reference proteome</keyword>
<dbReference type="Gene3D" id="3.30.70.1350">
    <property type="entry name" value="Cation efflux protein, cytoplasmic domain"/>
    <property type="match status" value="1"/>
</dbReference>
<proteinExistence type="inferred from homology"/>
<feature type="domain" description="Cation efflux protein transmembrane" evidence="8">
    <location>
        <begin position="19"/>
        <end position="210"/>
    </location>
</feature>
<dbReference type="EMBL" id="CP060715">
    <property type="protein sequence ID" value="QNN61362.1"/>
    <property type="molecule type" value="Genomic_DNA"/>
</dbReference>
<keyword evidence="3" id="KW-0813">Transport</keyword>
<evidence type="ECO:0000256" key="1">
    <source>
        <dbReference type="ARBA" id="ARBA00004141"/>
    </source>
</evidence>
<evidence type="ECO:0000256" key="7">
    <source>
        <dbReference type="SAM" id="Phobius"/>
    </source>
</evidence>
<dbReference type="Gene3D" id="1.20.1510.10">
    <property type="entry name" value="Cation efflux protein transmembrane domain"/>
    <property type="match status" value="1"/>
</dbReference>
<evidence type="ECO:0000259" key="9">
    <source>
        <dbReference type="Pfam" id="PF16916"/>
    </source>
</evidence>
<dbReference type="NCBIfam" id="TIGR01297">
    <property type="entry name" value="CDF"/>
    <property type="match status" value="1"/>
</dbReference>
<feature type="transmembrane region" description="Helical" evidence="7">
    <location>
        <begin position="54"/>
        <end position="70"/>
    </location>
</feature>
<dbReference type="InterPro" id="IPR027469">
    <property type="entry name" value="Cation_efflux_TMD_sf"/>
</dbReference>
<feature type="transmembrane region" description="Helical" evidence="7">
    <location>
        <begin position="82"/>
        <end position="99"/>
    </location>
</feature>
<dbReference type="InterPro" id="IPR002524">
    <property type="entry name" value="Cation_efflux"/>
</dbReference>
<dbReference type="Pfam" id="PF16916">
    <property type="entry name" value="ZT_dimer"/>
    <property type="match status" value="1"/>
</dbReference>
<keyword evidence="6 7" id="KW-0472">Membrane</keyword>
<keyword evidence="5 7" id="KW-1133">Transmembrane helix</keyword>
<dbReference type="InterPro" id="IPR050291">
    <property type="entry name" value="CDF_Transporter"/>
</dbReference>
<gene>
    <name evidence="10" type="ORF">H9L01_03060</name>
</gene>
<feature type="transmembrane region" description="Helical" evidence="7">
    <location>
        <begin position="184"/>
        <end position="202"/>
    </location>
</feature>
<evidence type="ECO:0000256" key="2">
    <source>
        <dbReference type="ARBA" id="ARBA00008114"/>
    </source>
</evidence>
<evidence type="ECO:0000256" key="5">
    <source>
        <dbReference type="ARBA" id="ARBA00022989"/>
    </source>
</evidence>
<protein>
    <submittedName>
        <fullName evidence="10">Cation transporter</fullName>
    </submittedName>
</protein>
<dbReference type="InterPro" id="IPR036837">
    <property type="entry name" value="Cation_efflux_CTD_sf"/>
</dbReference>
<dbReference type="KEGG" id="eio:H9L01_03060"/>
<accession>A0A7G9S0I7</accession>
<evidence type="ECO:0000256" key="4">
    <source>
        <dbReference type="ARBA" id="ARBA00022692"/>
    </source>
</evidence>
<dbReference type="AlphaFoldDB" id="A0A7G9S0I7"/>
<evidence type="ECO:0000256" key="6">
    <source>
        <dbReference type="ARBA" id="ARBA00023136"/>
    </source>
</evidence>
<dbReference type="InterPro" id="IPR058533">
    <property type="entry name" value="Cation_efflux_TM"/>
</dbReference>
<dbReference type="RefSeq" id="WP_187534562.1">
    <property type="nucleotide sequence ID" value="NZ_CBCSHU010000006.1"/>
</dbReference>
<dbReference type="Pfam" id="PF01545">
    <property type="entry name" value="Cation_efflux"/>
    <property type="match status" value="1"/>
</dbReference>
<name>A0A7G9S0I7_9FIRM</name>
<evidence type="ECO:0000313" key="11">
    <source>
        <dbReference type="Proteomes" id="UP000515928"/>
    </source>
</evidence>
<dbReference type="GO" id="GO:0016020">
    <property type="term" value="C:membrane"/>
    <property type="evidence" value="ECO:0007669"/>
    <property type="project" value="UniProtKB-SubCell"/>
</dbReference>
<feature type="transmembrane region" description="Helical" evidence="7">
    <location>
        <begin position="12"/>
        <end position="34"/>
    </location>
</feature>
<dbReference type="FunFam" id="1.20.1510.10:FF:000006">
    <property type="entry name" value="Divalent cation efflux transporter"/>
    <property type="match status" value="1"/>
</dbReference>
<comment type="subcellular location">
    <subcellularLocation>
        <location evidence="1">Membrane</location>
        <topology evidence="1">Multi-pass membrane protein</topology>
    </subcellularLocation>
</comment>
<dbReference type="PANTHER" id="PTHR43840:SF50">
    <property type="entry name" value="MANGANESE EFFLUX SYSTEM PROTEIN MNES"/>
    <property type="match status" value="1"/>
</dbReference>
<dbReference type="PANTHER" id="PTHR43840">
    <property type="entry name" value="MITOCHONDRIAL METAL TRANSPORTER 1-RELATED"/>
    <property type="match status" value="1"/>
</dbReference>